<dbReference type="EMBL" id="SNYV01000015">
    <property type="protein sequence ID" value="TDQ76379.1"/>
    <property type="molecule type" value="Genomic_DNA"/>
</dbReference>
<evidence type="ECO:0000256" key="2">
    <source>
        <dbReference type="ARBA" id="ARBA00004141"/>
    </source>
</evidence>
<feature type="transmembrane region" description="Helical" evidence="8">
    <location>
        <begin position="284"/>
        <end position="301"/>
    </location>
</feature>
<feature type="transmembrane region" description="Helical" evidence="8">
    <location>
        <begin position="380"/>
        <end position="400"/>
    </location>
</feature>
<dbReference type="InterPro" id="IPR001958">
    <property type="entry name" value="Tet-R_TetA/multi-R_MdtG-like"/>
</dbReference>
<dbReference type="InterPro" id="IPR020846">
    <property type="entry name" value="MFS_dom"/>
</dbReference>
<keyword evidence="6 8" id="KW-1133">Transmembrane helix</keyword>
<dbReference type="InterPro" id="IPR036259">
    <property type="entry name" value="MFS_trans_sf"/>
</dbReference>
<evidence type="ECO:0000256" key="6">
    <source>
        <dbReference type="ARBA" id="ARBA00022989"/>
    </source>
</evidence>
<keyword evidence="7 8" id="KW-0472">Membrane</keyword>
<comment type="similarity">
    <text evidence="3">Belongs to the major facilitator superfamily. TCR/Tet family.</text>
</comment>
<evidence type="ECO:0000256" key="1">
    <source>
        <dbReference type="ARBA" id="ARBA00003279"/>
    </source>
</evidence>
<feature type="transmembrane region" description="Helical" evidence="8">
    <location>
        <begin position="307"/>
        <end position="328"/>
    </location>
</feature>
<feature type="transmembrane region" description="Helical" evidence="8">
    <location>
        <begin position="79"/>
        <end position="102"/>
    </location>
</feature>
<evidence type="ECO:0000313" key="11">
    <source>
        <dbReference type="Proteomes" id="UP000295292"/>
    </source>
</evidence>
<dbReference type="Pfam" id="PF07690">
    <property type="entry name" value="MFS_1"/>
    <property type="match status" value="1"/>
</dbReference>
<feature type="transmembrane region" description="Helical" evidence="8">
    <location>
        <begin position="167"/>
        <end position="186"/>
    </location>
</feature>
<dbReference type="RefSeq" id="WP_133585200.1">
    <property type="nucleotide sequence ID" value="NZ_SNYV01000015.1"/>
</dbReference>
<organism evidence="10 11">
    <name type="scientific">Sphingobacterium yanglingense</name>
    <dbReference type="NCBI Taxonomy" id="1437280"/>
    <lineage>
        <taxon>Bacteria</taxon>
        <taxon>Pseudomonadati</taxon>
        <taxon>Bacteroidota</taxon>
        <taxon>Sphingobacteriia</taxon>
        <taxon>Sphingobacteriales</taxon>
        <taxon>Sphingobacteriaceae</taxon>
        <taxon>Sphingobacterium</taxon>
    </lineage>
</organism>
<dbReference type="InterPro" id="IPR011701">
    <property type="entry name" value="MFS"/>
</dbReference>
<dbReference type="PANTHER" id="PTHR23504:SF15">
    <property type="entry name" value="MAJOR FACILITATOR SUPERFAMILY (MFS) PROFILE DOMAIN-CONTAINING PROTEIN"/>
    <property type="match status" value="1"/>
</dbReference>
<dbReference type="OrthoDB" id="9793283at2"/>
<sequence length="412" mass="45017">MKSKQRYTLIFIVIVVTIDTAGFGIIFPVLPQLLTDLLHADISTAAQYGGWLSFGYAFMQFVFAPVLGNLSDAYGRRPVLLSSLLGFGIDCVFLAFAPSILWLFCGRMIAGMTGASFSVASACIADISTGQDRTKYFGLINAAFGAGFILGPAVGGVLAGWGTHAPFLFAALLSFINFIFGYFFFAESLENHNRRKFDWRKANPLGALVHLRKLPAVWSLVIAMLFVSMATHSMESVWSFFTIEKFHWSNAMVGYSLAFIGALSIIVQLWGVSFLTDRVGERKMLIGGLCCIMLGFFIFAFTDMQWLLFGGIIVFIIGGIQGTAMQSMISLSVPDNEQGALQGVLGCLLGFTTFVAPPMMTSSFSYFTREGTGFYFPGMPFLLSAGLTVIGLALCCFRIYKQQSKDVSELKA</sequence>
<evidence type="ECO:0000313" key="10">
    <source>
        <dbReference type="EMBL" id="TDQ76379.1"/>
    </source>
</evidence>
<dbReference type="CDD" id="cd17388">
    <property type="entry name" value="MFS_TetA"/>
    <property type="match status" value="1"/>
</dbReference>
<dbReference type="PROSITE" id="PS50850">
    <property type="entry name" value="MFS"/>
    <property type="match status" value="1"/>
</dbReference>
<feature type="domain" description="Major facilitator superfamily (MFS) profile" evidence="9">
    <location>
        <begin position="8"/>
        <end position="403"/>
    </location>
</feature>
<feature type="transmembrane region" description="Helical" evidence="8">
    <location>
        <begin position="7"/>
        <end position="30"/>
    </location>
</feature>
<comment type="function">
    <text evidence="1">Resistance to tetracycline by an active tetracycline efflux. This is an energy-dependent process that decreases the accumulation of the antibiotic in whole cells. This protein functions as a metal-tetracycline/H(+) antiporter.</text>
</comment>
<comment type="caution">
    <text evidence="10">The sequence shown here is derived from an EMBL/GenBank/DDBJ whole genome shotgun (WGS) entry which is preliminary data.</text>
</comment>
<keyword evidence="11" id="KW-1185">Reference proteome</keyword>
<feature type="transmembrane region" description="Helical" evidence="8">
    <location>
        <begin position="108"/>
        <end position="127"/>
    </location>
</feature>
<protein>
    <submittedName>
        <fullName evidence="10">DHA1 family tetracycline resistance protein-like MFS transporter</fullName>
    </submittedName>
</protein>
<dbReference type="PRINTS" id="PR01035">
    <property type="entry name" value="TCRTETA"/>
</dbReference>
<feature type="transmembrane region" description="Helical" evidence="8">
    <location>
        <begin position="139"/>
        <end position="161"/>
    </location>
</feature>
<dbReference type="GO" id="GO:0016020">
    <property type="term" value="C:membrane"/>
    <property type="evidence" value="ECO:0007669"/>
    <property type="project" value="UniProtKB-SubCell"/>
</dbReference>
<evidence type="ECO:0000256" key="8">
    <source>
        <dbReference type="SAM" id="Phobius"/>
    </source>
</evidence>
<dbReference type="Proteomes" id="UP000295292">
    <property type="component" value="Unassembled WGS sequence"/>
</dbReference>
<comment type="subcellular location">
    <subcellularLocation>
        <location evidence="2">Membrane</location>
        <topology evidence="2">Multi-pass membrane protein</topology>
    </subcellularLocation>
</comment>
<evidence type="ECO:0000256" key="7">
    <source>
        <dbReference type="ARBA" id="ARBA00023136"/>
    </source>
</evidence>
<dbReference type="SUPFAM" id="SSF103473">
    <property type="entry name" value="MFS general substrate transporter"/>
    <property type="match status" value="1"/>
</dbReference>
<proteinExistence type="inferred from homology"/>
<dbReference type="PANTHER" id="PTHR23504">
    <property type="entry name" value="MAJOR FACILITATOR SUPERFAMILY DOMAIN-CONTAINING PROTEIN 10"/>
    <property type="match status" value="1"/>
</dbReference>
<evidence type="ECO:0000256" key="3">
    <source>
        <dbReference type="ARBA" id="ARBA00007520"/>
    </source>
</evidence>
<accession>A0A4R6WAH1</accession>
<keyword evidence="5 8" id="KW-0812">Transmembrane</keyword>
<reference evidence="10 11" key="1">
    <citation type="submission" date="2019-03" db="EMBL/GenBank/DDBJ databases">
        <title>Genomic Encyclopedia of Archaeal and Bacterial Type Strains, Phase II (KMG-II): from individual species to whole genera.</title>
        <authorList>
            <person name="Goeker M."/>
        </authorList>
    </citation>
    <scope>NUCLEOTIDE SEQUENCE [LARGE SCALE GENOMIC DNA]</scope>
    <source>
        <strain evidence="10 11">DSM 28353</strain>
    </source>
</reference>
<feature type="transmembrane region" description="Helical" evidence="8">
    <location>
        <begin position="252"/>
        <end position="272"/>
    </location>
</feature>
<dbReference type="InterPro" id="IPR005829">
    <property type="entry name" value="Sugar_transporter_CS"/>
</dbReference>
<keyword evidence="4" id="KW-0813">Transport</keyword>
<feature type="transmembrane region" description="Helical" evidence="8">
    <location>
        <begin position="50"/>
        <end position="67"/>
    </location>
</feature>
<evidence type="ECO:0000256" key="4">
    <source>
        <dbReference type="ARBA" id="ARBA00022448"/>
    </source>
</evidence>
<dbReference type="PROSITE" id="PS00216">
    <property type="entry name" value="SUGAR_TRANSPORT_1"/>
    <property type="match status" value="1"/>
</dbReference>
<dbReference type="AlphaFoldDB" id="A0A4R6WAH1"/>
<feature type="transmembrane region" description="Helical" evidence="8">
    <location>
        <begin position="340"/>
        <end position="360"/>
    </location>
</feature>
<evidence type="ECO:0000256" key="5">
    <source>
        <dbReference type="ARBA" id="ARBA00022692"/>
    </source>
</evidence>
<feature type="transmembrane region" description="Helical" evidence="8">
    <location>
        <begin position="214"/>
        <end position="232"/>
    </location>
</feature>
<gene>
    <name evidence="10" type="ORF">CLV99_2966</name>
</gene>
<name>A0A4R6WAH1_9SPHI</name>
<dbReference type="GO" id="GO:0022857">
    <property type="term" value="F:transmembrane transporter activity"/>
    <property type="evidence" value="ECO:0007669"/>
    <property type="project" value="InterPro"/>
</dbReference>
<dbReference type="Gene3D" id="1.20.1250.20">
    <property type="entry name" value="MFS general substrate transporter like domains"/>
    <property type="match status" value="1"/>
</dbReference>
<evidence type="ECO:0000259" key="9">
    <source>
        <dbReference type="PROSITE" id="PS50850"/>
    </source>
</evidence>